<evidence type="ECO:0000256" key="1">
    <source>
        <dbReference type="SAM" id="Phobius"/>
    </source>
</evidence>
<keyword evidence="1" id="KW-0472">Membrane</keyword>
<protein>
    <submittedName>
        <fullName evidence="2">Inhibitor of the pro-sigma K processing machinery</fullName>
    </submittedName>
</protein>
<dbReference type="Pfam" id="PF07441">
    <property type="entry name" value="BofA"/>
    <property type="match status" value="1"/>
</dbReference>
<keyword evidence="1" id="KW-1133">Transmembrane helix</keyword>
<reference evidence="2 3" key="1">
    <citation type="submission" date="2019-03" db="EMBL/GenBank/DDBJ databases">
        <title>Genomic Encyclopedia of Type Strains, Phase IV (KMG-IV): sequencing the most valuable type-strain genomes for metagenomic binning, comparative biology and taxonomic classification.</title>
        <authorList>
            <person name="Goeker M."/>
        </authorList>
    </citation>
    <scope>NUCLEOTIDE SEQUENCE [LARGE SCALE GENOMIC DNA]</scope>
    <source>
        <strain evidence="2 3">DSM 24455</strain>
    </source>
</reference>
<keyword evidence="1" id="KW-0812">Transmembrane</keyword>
<name>A0A4R7K8I2_9CLOT</name>
<accession>A0A4R7K8I2</accession>
<feature type="transmembrane region" description="Helical" evidence="1">
    <location>
        <begin position="66"/>
        <end position="90"/>
    </location>
</feature>
<feature type="transmembrane region" description="Helical" evidence="1">
    <location>
        <begin position="36"/>
        <end position="54"/>
    </location>
</feature>
<keyword evidence="3" id="KW-1185">Reference proteome</keyword>
<gene>
    <name evidence="2" type="ORF">EDD71_1335</name>
</gene>
<dbReference type="EMBL" id="SOAZ01000033">
    <property type="protein sequence ID" value="TDT50259.1"/>
    <property type="molecule type" value="Genomic_DNA"/>
</dbReference>
<comment type="caution">
    <text evidence="2">The sequence shown here is derived from an EMBL/GenBank/DDBJ whole genome shotgun (WGS) entry which is preliminary data.</text>
</comment>
<sequence length="93" mass="10415">MSEILSNTQVYIFLFIIIVLSIISIALKKGSLIIKIPIKFLIGGLFIYIINFFAEKVSNFTIPLNPITAFAVGVLELPGLILILMIKYLIYPL</sequence>
<proteinExistence type="predicted"/>
<dbReference type="RefSeq" id="WP_166636488.1">
    <property type="nucleotide sequence ID" value="NZ_SOAZ01000033.1"/>
</dbReference>
<evidence type="ECO:0000313" key="2">
    <source>
        <dbReference type="EMBL" id="TDT50259.1"/>
    </source>
</evidence>
<feature type="transmembrane region" description="Helical" evidence="1">
    <location>
        <begin position="6"/>
        <end position="27"/>
    </location>
</feature>
<organism evidence="2 3">
    <name type="scientific">Fonticella tunisiensis</name>
    <dbReference type="NCBI Taxonomy" id="1096341"/>
    <lineage>
        <taxon>Bacteria</taxon>
        <taxon>Bacillati</taxon>
        <taxon>Bacillota</taxon>
        <taxon>Clostridia</taxon>
        <taxon>Eubacteriales</taxon>
        <taxon>Clostridiaceae</taxon>
        <taxon>Fonticella</taxon>
    </lineage>
</organism>
<evidence type="ECO:0000313" key="3">
    <source>
        <dbReference type="Proteomes" id="UP000295325"/>
    </source>
</evidence>
<dbReference type="Proteomes" id="UP000295325">
    <property type="component" value="Unassembled WGS sequence"/>
</dbReference>
<dbReference type="InterPro" id="IPR010001">
    <property type="entry name" value="BofA"/>
</dbReference>
<dbReference type="AlphaFoldDB" id="A0A4R7K8I2"/>